<organism evidence="2 3">
    <name type="scientific">Winogradskya humida</name>
    <dbReference type="NCBI Taxonomy" id="113566"/>
    <lineage>
        <taxon>Bacteria</taxon>
        <taxon>Bacillati</taxon>
        <taxon>Actinomycetota</taxon>
        <taxon>Actinomycetes</taxon>
        <taxon>Micromonosporales</taxon>
        <taxon>Micromonosporaceae</taxon>
        <taxon>Winogradskya</taxon>
    </lineage>
</organism>
<sequence length="124" mass="13506">MEMSVGTVLEWLRVQPPQVVEAVVASAREMGPQARRPVPRLSDRELTALVWWLRSMTKASVARRMGVSPHTVDMYIKRIRAKYAETGCLLPTKADLLARAVEDGLIELGGTGVLPGGPGTRVNG</sequence>
<accession>A0ABQ3ZYC3</accession>
<evidence type="ECO:0000259" key="1">
    <source>
        <dbReference type="SMART" id="SM00421"/>
    </source>
</evidence>
<evidence type="ECO:0000313" key="3">
    <source>
        <dbReference type="Proteomes" id="UP000603200"/>
    </source>
</evidence>
<gene>
    <name evidence="2" type="ORF">Ahu01nite_065860</name>
</gene>
<dbReference type="SMART" id="SM00421">
    <property type="entry name" value="HTH_LUXR"/>
    <property type="match status" value="1"/>
</dbReference>
<evidence type="ECO:0000313" key="2">
    <source>
        <dbReference type="EMBL" id="GIE23484.1"/>
    </source>
</evidence>
<dbReference type="EMBL" id="BOMN01000092">
    <property type="protein sequence ID" value="GIE23484.1"/>
    <property type="molecule type" value="Genomic_DNA"/>
</dbReference>
<dbReference type="InterPro" id="IPR036388">
    <property type="entry name" value="WH-like_DNA-bd_sf"/>
</dbReference>
<dbReference type="SUPFAM" id="SSF46894">
    <property type="entry name" value="C-terminal effector domain of the bipartite response regulators"/>
    <property type="match status" value="1"/>
</dbReference>
<dbReference type="InterPro" id="IPR016032">
    <property type="entry name" value="Sig_transdc_resp-reg_C-effctor"/>
</dbReference>
<proteinExistence type="predicted"/>
<dbReference type="Pfam" id="PF00196">
    <property type="entry name" value="GerE"/>
    <property type="match status" value="1"/>
</dbReference>
<protein>
    <recommendedName>
        <fullName evidence="1">HTH luxR-type domain-containing protein</fullName>
    </recommendedName>
</protein>
<dbReference type="Proteomes" id="UP000603200">
    <property type="component" value="Unassembled WGS sequence"/>
</dbReference>
<keyword evidence="3" id="KW-1185">Reference proteome</keyword>
<dbReference type="Gene3D" id="1.10.10.10">
    <property type="entry name" value="Winged helix-like DNA-binding domain superfamily/Winged helix DNA-binding domain"/>
    <property type="match status" value="1"/>
</dbReference>
<comment type="caution">
    <text evidence="2">The sequence shown here is derived from an EMBL/GenBank/DDBJ whole genome shotgun (WGS) entry which is preliminary data.</text>
</comment>
<dbReference type="RefSeq" id="WP_203840538.1">
    <property type="nucleotide sequence ID" value="NZ_BAAATV010000013.1"/>
</dbReference>
<feature type="domain" description="HTH luxR-type" evidence="1">
    <location>
        <begin position="38"/>
        <end position="100"/>
    </location>
</feature>
<reference evidence="2 3" key="1">
    <citation type="submission" date="2021-01" db="EMBL/GenBank/DDBJ databases">
        <title>Whole genome shotgun sequence of Actinoplanes humidus NBRC 14915.</title>
        <authorList>
            <person name="Komaki H."/>
            <person name="Tamura T."/>
        </authorList>
    </citation>
    <scope>NUCLEOTIDE SEQUENCE [LARGE SCALE GENOMIC DNA]</scope>
    <source>
        <strain evidence="2 3">NBRC 14915</strain>
    </source>
</reference>
<name>A0ABQ3ZYC3_9ACTN</name>
<dbReference type="InterPro" id="IPR000792">
    <property type="entry name" value="Tscrpt_reg_LuxR_C"/>
</dbReference>